<dbReference type="PANTHER" id="PTHR30033">
    <property type="entry name" value="FLAGELLAR HOOK-ASSOCIATED PROTEIN 1"/>
    <property type="match status" value="1"/>
</dbReference>
<dbReference type="EMBL" id="FRDF01000008">
    <property type="protein sequence ID" value="SHN57097.1"/>
    <property type="molecule type" value="Genomic_DNA"/>
</dbReference>
<dbReference type="Pfam" id="PF06429">
    <property type="entry name" value="Flg_bbr_C"/>
    <property type="match status" value="1"/>
</dbReference>
<name>A0A1M7SF37_9SPHN</name>
<comment type="subcellular location">
    <subcellularLocation>
        <location evidence="1">Bacterial flagellum</location>
    </subcellularLocation>
    <subcellularLocation>
        <location evidence="2">Secreted</location>
    </subcellularLocation>
</comment>
<dbReference type="Pfam" id="PF22638">
    <property type="entry name" value="FlgK_D1"/>
    <property type="match status" value="1"/>
</dbReference>
<feature type="domain" description="Flagellar basal-body/hook protein C-terminal" evidence="7">
    <location>
        <begin position="407"/>
        <end position="446"/>
    </location>
</feature>
<dbReference type="SUPFAM" id="SSF64518">
    <property type="entry name" value="Phase 1 flagellin"/>
    <property type="match status" value="1"/>
</dbReference>
<evidence type="ECO:0000313" key="10">
    <source>
        <dbReference type="Proteomes" id="UP000184391"/>
    </source>
</evidence>
<organism evidence="9 10">
    <name type="scientific">Erythrobacter sanguineus</name>
    <dbReference type="NCBI Taxonomy" id="198312"/>
    <lineage>
        <taxon>Bacteria</taxon>
        <taxon>Pseudomonadati</taxon>
        <taxon>Pseudomonadota</taxon>
        <taxon>Alphaproteobacteria</taxon>
        <taxon>Sphingomonadales</taxon>
        <taxon>Erythrobacteraceae</taxon>
        <taxon>Erythrobacter/Porphyrobacter group</taxon>
        <taxon>Erythrobacter</taxon>
    </lineage>
</organism>
<comment type="similarity">
    <text evidence="3">Belongs to the flagella basal body rod proteins family.</text>
</comment>
<dbReference type="PANTHER" id="PTHR30033:SF1">
    <property type="entry name" value="FLAGELLAR HOOK-ASSOCIATED PROTEIN 1"/>
    <property type="match status" value="1"/>
</dbReference>
<dbReference type="GO" id="GO:0009424">
    <property type="term" value="C:bacterial-type flagellum hook"/>
    <property type="evidence" value="ECO:0007669"/>
    <property type="project" value="InterPro"/>
</dbReference>
<keyword evidence="9" id="KW-0282">Flagellum</keyword>
<dbReference type="InterPro" id="IPR002371">
    <property type="entry name" value="FlgK"/>
</dbReference>
<feature type="domain" description="Flagellar hook-associated protein FlgK helical" evidence="8">
    <location>
        <begin position="105"/>
        <end position="320"/>
    </location>
</feature>
<dbReference type="InterPro" id="IPR010930">
    <property type="entry name" value="Flg_bb/hook_C_dom"/>
</dbReference>
<evidence type="ECO:0000259" key="7">
    <source>
        <dbReference type="Pfam" id="PF06429"/>
    </source>
</evidence>
<dbReference type="GO" id="GO:0005198">
    <property type="term" value="F:structural molecule activity"/>
    <property type="evidence" value="ECO:0007669"/>
    <property type="project" value="InterPro"/>
</dbReference>
<dbReference type="STRING" id="198312.SAMN02745193_01573"/>
<dbReference type="InterPro" id="IPR053927">
    <property type="entry name" value="FlgK_helical"/>
</dbReference>
<accession>A0A1M7SF37</accession>
<evidence type="ECO:0000256" key="5">
    <source>
        <dbReference type="ARBA" id="ARBA00022525"/>
    </source>
</evidence>
<evidence type="ECO:0000256" key="3">
    <source>
        <dbReference type="ARBA" id="ARBA00009677"/>
    </source>
</evidence>
<dbReference type="NCBIfam" id="TIGR02492">
    <property type="entry name" value="flgK_ends"/>
    <property type="match status" value="1"/>
</dbReference>
<evidence type="ECO:0000256" key="6">
    <source>
        <dbReference type="ARBA" id="ARBA00023143"/>
    </source>
</evidence>
<keyword evidence="5" id="KW-0964">Secreted</keyword>
<dbReference type="Proteomes" id="UP000184391">
    <property type="component" value="Unassembled WGS sequence"/>
</dbReference>
<evidence type="ECO:0000259" key="8">
    <source>
        <dbReference type="Pfam" id="PF22638"/>
    </source>
</evidence>
<reference evidence="10" key="1">
    <citation type="submission" date="2016-12" db="EMBL/GenBank/DDBJ databases">
        <authorList>
            <person name="Varghese N."/>
            <person name="Submissions S."/>
        </authorList>
    </citation>
    <scope>NUCLEOTIDE SEQUENCE [LARGE SCALE GENOMIC DNA]</scope>
    <source>
        <strain evidence="10">DSM 11032</strain>
    </source>
</reference>
<gene>
    <name evidence="9" type="ORF">SAMN02745193_01573</name>
</gene>
<dbReference type="GO" id="GO:0044780">
    <property type="term" value="P:bacterial-type flagellum assembly"/>
    <property type="evidence" value="ECO:0007669"/>
    <property type="project" value="InterPro"/>
</dbReference>
<keyword evidence="10" id="KW-1185">Reference proteome</keyword>
<dbReference type="GO" id="GO:0005576">
    <property type="term" value="C:extracellular region"/>
    <property type="evidence" value="ECO:0007669"/>
    <property type="project" value="UniProtKB-SubCell"/>
</dbReference>
<keyword evidence="9" id="KW-0969">Cilium</keyword>
<keyword evidence="9" id="KW-0966">Cell projection</keyword>
<evidence type="ECO:0000256" key="1">
    <source>
        <dbReference type="ARBA" id="ARBA00004365"/>
    </source>
</evidence>
<protein>
    <recommendedName>
        <fullName evidence="4">Flagellar hook-associated protein 1</fullName>
    </recommendedName>
</protein>
<keyword evidence="6" id="KW-0975">Bacterial flagellum</keyword>
<dbReference type="OrthoDB" id="7181295at2"/>
<dbReference type="AlphaFoldDB" id="A0A1M7SF37"/>
<evidence type="ECO:0000313" key="9">
    <source>
        <dbReference type="EMBL" id="SHN57097.1"/>
    </source>
</evidence>
<evidence type="ECO:0000256" key="2">
    <source>
        <dbReference type="ARBA" id="ARBA00004613"/>
    </source>
</evidence>
<sequence>MPSAIFTIGRSGLTASRLSLELTAQNIANAANPDYARRTLTQGELVMTGNIGISASADSLGGARPGVVVRAESMLVQRQARDSASALAAAESEFFAMREAESALETSGVFTGLIEFEAALTRLEGNPLEPALRLSALESARQMASNFRVAEGTLANARSLVQDGAAAEVLTVNEFAAELAKVNRDLVASREGTAGRAALLDARDKALRGLSEQFGIAAVINANGTADVTLDAAPPVALVTGGAAASMAISVATDGTLAFDVGGTAFVPASGAMAGRAAALDQMAGLQTEIDSLAASVIAIANGAQGAGVDADGNPGQPLFSGTSAADIDVALVSATGLATAPAGAPAGSRDTANLAALLGGLGAETGPAATADALLLGLSSRVSALDTRREGLGVVTASAEAELLRETGVDLDTEAANLVRLQQAFAANGRVIQVATELFDTLLGLR</sequence>
<evidence type="ECO:0000256" key="4">
    <source>
        <dbReference type="ARBA" id="ARBA00016244"/>
    </source>
</evidence>
<dbReference type="RefSeq" id="WP_072674109.1">
    <property type="nucleotide sequence ID" value="NZ_FRDF01000008.1"/>
</dbReference>
<proteinExistence type="inferred from homology"/>